<dbReference type="InterPro" id="IPR032675">
    <property type="entry name" value="LRR_dom_sf"/>
</dbReference>
<keyword evidence="7" id="KW-0472">Membrane</keyword>
<dbReference type="SUPFAM" id="SSF52058">
    <property type="entry name" value="L domain-like"/>
    <property type="match status" value="1"/>
</dbReference>
<keyword evidence="2" id="KW-0433">Leucine-rich repeat</keyword>
<keyword evidence="11" id="KW-1185">Reference proteome</keyword>
<sequence length="720" mass="79318">MNRPVITFSILLLFFPLLAQASCYYLIDAEGNERSSVFPPYDLSYPADKLSKKEQARRASLGYLIISPDISYCDLRPFQFEQPKSKKPAVSKPAPVTVPPPILPSQKQVSQMPEPLPVEPAPEPAITPIVSPEPTPVIEPAPTVETAVAATPEVEAAQLKMTEAMLEDAIGSMDSALGRKDMQTYQQYLAAQLNIQETTAEGKTRSDDIARDAYVHLLEEQLEKLVHYAIQHEQIKVQIDEDGQSGQVNSTVQVKLEFANGLKSTRRFNETSFFVQEDAQLRLHKVLMQILQEATPAPEAIVAEPATTPPEVTPEIAIEAEQSSAETATTPTIKQAADPTAIAEQPAATQESTATEPAKTGEQVAESAFCKQVSDIPAAACHTLVALFEQTNGPSWRNNNGWKADKKACNWRGIGCQKSQVISLKLPGNRLQGELPDLSVFSHLETLNLAKNKLSGTLPDLGKLDKLKTLILSRNQLSGTWRGLDKLKQLENLKAYHNQFSGKLPAAIAQLSQLKVLELQHNDFHGSLPDMTGLSALEKLNLSHNRLNGALSSIEKLTTLQVLVLNKNKLDGELPDLSTLKRLKSIHLANNQLTGGIPDISSLRWLESLNLAHNQFNGDLPTQLSALQYLKWLQLQHNHFTGPIPDWRVLKRLETLNLADNQLCGSVPEWLLSSSLNAPGSVIELNNNRLSTDNEKLKTLLTQKNKDWEAMQQPSDCANP</sequence>
<evidence type="ECO:0000256" key="2">
    <source>
        <dbReference type="ARBA" id="ARBA00022614"/>
    </source>
</evidence>
<dbReference type="OrthoDB" id="8532199at2"/>
<evidence type="ECO:0000256" key="1">
    <source>
        <dbReference type="ARBA" id="ARBA00004370"/>
    </source>
</evidence>
<dbReference type="InterPro" id="IPR003591">
    <property type="entry name" value="Leu-rich_rpt_typical-subtyp"/>
</dbReference>
<comment type="subcellular location">
    <subcellularLocation>
        <location evidence="1">Membrane</location>
    </subcellularLocation>
</comment>
<dbReference type="InterPro" id="IPR025875">
    <property type="entry name" value="Leu-rich_rpt_4"/>
</dbReference>
<gene>
    <name evidence="10" type="primary">inlA_4</name>
    <name evidence="10" type="ORF">MBHS_03956</name>
</gene>
<feature type="compositionally biased region" description="Low complexity" evidence="8">
    <location>
        <begin position="322"/>
        <end position="332"/>
    </location>
</feature>
<protein>
    <submittedName>
        <fullName evidence="10">Internalin-A</fullName>
    </submittedName>
</protein>
<keyword evidence="5" id="KW-0677">Repeat</keyword>
<keyword evidence="4 9" id="KW-0732">Signal</keyword>
<dbReference type="GO" id="GO:0016020">
    <property type="term" value="C:membrane"/>
    <property type="evidence" value="ECO:0007669"/>
    <property type="project" value="UniProtKB-SubCell"/>
</dbReference>
<dbReference type="EMBL" id="FMSV02000543">
    <property type="protein sequence ID" value="SEH08068.1"/>
    <property type="molecule type" value="Genomic_DNA"/>
</dbReference>
<feature type="chain" id="PRO_5014680047" evidence="9">
    <location>
        <begin position="22"/>
        <end position="720"/>
    </location>
</feature>
<dbReference type="PANTHER" id="PTHR27008:SF396">
    <property type="entry name" value="LRR RECEPTOR-LIKE SERINE_THREONINE-PROTEIN KINASE HSL2"/>
    <property type="match status" value="1"/>
</dbReference>
<dbReference type="Pfam" id="PF00560">
    <property type="entry name" value="LRR_1"/>
    <property type="match status" value="3"/>
</dbReference>
<reference evidence="10 11" key="1">
    <citation type="submission" date="2016-10" db="EMBL/GenBank/DDBJ databases">
        <authorList>
            <person name="de Groot N.N."/>
        </authorList>
    </citation>
    <scope>NUCLEOTIDE SEQUENCE [LARGE SCALE GENOMIC DNA]</scope>
    <source>
        <strain evidence="10">MBHS1</strain>
    </source>
</reference>
<evidence type="ECO:0000256" key="7">
    <source>
        <dbReference type="ARBA" id="ARBA00023136"/>
    </source>
</evidence>
<dbReference type="InterPro" id="IPR051809">
    <property type="entry name" value="Plant_receptor-like_S/T_kinase"/>
</dbReference>
<dbReference type="PANTHER" id="PTHR27008">
    <property type="entry name" value="OS04G0122200 PROTEIN"/>
    <property type="match status" value="1"/>
</dbReference>
<dbReference type="InterPro" id="IPR001611">
    <property type="entry name" value="Leu-rich_rpt"/>
</dbReference>
<evidence type="ECO:0000313" key="11">
    <source>
        <dbReference type="Proteomes" id="UP000236724"/>
    </source>
</evidence>
<dbReference type="FunFam" id="3.80.10.10:FF:000400">
    <property type="entry name" value="Nuclear pore complex protein NUP107"/>
    <property type="match status" value="1"/>
</dbReference>
<feature type="signal peptide" evidence="9">
    <location>
        <begin position="1"/>
        <end position="21"/>
    </location>
</feature>
<dbReference type="Pfam" id="PF12799">
    <property type="entry name" value="LRR_4"/>
    <property type="match status" value="1"/>
</dbReference>
<evidence type="ECO:0000256" key="9">
    <source>
        <dbReference type="SAM" id="SignalP"/>
    </source>
</evidence>
<dbReference type="Gene3D" id="3.80.10.10">
    <property type="entry name" value="Ribonuclease Inhibitor"/>
    <property type="match status" value="4"/>
</dbReference>
<name>A0A1H6FDB4_9GAMM</name>
<evidence type="ECO:0000256" key="3">
    <source>
        <dbReference type="ARBA" id="ARBA00022692"/>
    </source>
</evidence>
<dbReference type="Proteomes" id="UP000236724">
    <property type="component" value="Unassembled WGS sequence"/>
</dbReference>
<organism evidence="10 11">
    <name type="scientific">Candidatus Venteria ishoeyi</name>
    <dbReference type="NCBI Taxonomy" id="1899563"/>
    <lineage>
        <taxon>Bacteria</taxon>
        <taxon>Pseudomonadati</taxon>
        <taxon>Pseudomonadota</taxon>
        <taxon>Gammaproteobacteria</taxon>
        <taxon>Thiotrichales</taxon>
        <taxon>Thiotrichaceae</taxon>
        <taxon>Venteria</taxon>
    </lineage>
</organism>
<evidence type="ECO:0000256" key="5">
    <source>
        <dbReference type="ARBA" id="ARBA00022737"/>
    </source>
</evidence>
<dbReference type="FunFam" id="3.80.10.10:FF:000383">
    <property type="entry name" value="Leucine-rich repeat receptor protein kinase EMS1"/>
    <property type="match status" value="1"/>
</dbReference>
<dbReference type="RefSeq" id="WP_103921651.1">
    <property type="nucleotide sequence ID" value="NZ_FMSV02000543.1"/>
</dbReference>
<evidence type="ECO:0000313" key="10">
    <source>
        <dbReference type="EMBL" id="SEH08068.1"/>
    </source>
</evidence>
<evidence type="ECO:0000256" key="8">
    <source>
        <dbReference type="SAM" id="MobiDB-lite"/>
    </source>
</evidence>
<proteinExistence type="predicted"/>
<keyword evidence="6" id="KW-1133">Transmembrane helix</keyword>
<keyword evidence="3" id="KW-0812">Transmembrane</keyword>
<evidence type="ECO:0000256" key="6">
    <source>
        <dbReference type="ARBA" id="ARBA00022989"/>
    </source>
</evidence>
<accession>A0A1H6FDB4</accession>
<dbReference type="SMART" id="SM00369">
    <property type="entry name" value="LRR_TYP"/>
    <property type="match status" value="5"/>
</dbReference>
<dbReference type="PROSITE" id="PS51450">
    <property type="entry name" value="LRR"/>
    <property type="match status" value="2"/>
</dbReference>
<evidence type="ECO:0000256" key="4">
    <source>
        <dbReference type="ARBA" id="ARBA00022729"/>
    </source>
</evidence>
<dbReference type="AlphaFoldDB" id="A0A1H6FDB4"/>
<feature type="region of interest" description="Disordered" evidence="8">
    <location>
        <begin position="322"/>
        <end position="360"/>
    </location>
</feature>